<dbReference type="InterPro" id="IPR001611">
    <property type="entry name" value="Leu-rich_rpt"/>
</dbReference>
<dbReference type="GO" id="GO:0019005">
    <property type="term" value="C:SCF ubiquitin ligase complex"/>
    <property type="evidence" value="ECO:0007669"/>
    <property type="project" value="TreeGrafter"/>
</dbReference>
<dbReference type="PANTHER" id="PTHR13318">
    <property type="entry name" value="PARTNER OF PAIRED, ISOFORM B-RELATED"/>
    <property type="match status" value="1"/>
</dbReference>
<dbReference type="Proteomes" id="UP000808372">
    <property type="component" value="Chromosome 21"/>
</dbReference>
<feature type="domain" description="F-box/LRR-repeat protein 15-like leucin rich repeat" evidence="3">
    <location>
        <begin position="140"/>
        <end position="285"/>
    </location>
</feature>
<dbReference type="PROSITE" id="PS51450">
    <property type="entry name" value="LRR"/>
    <property type="match status" value="1"/>
</dbReference>
<protein>
    <submittedName>
        <fullName evidence="5">Dynein regulatory complex subunit 6-like</fullName>
    </submittedName>
</protein>
<dbReference type="Pfam" id="PF25372">
    <property type="entry name" value="DUF7885"/>
    <property type="match status" value="2"/>
</dbReference>
<dbReference type="InterPro" id="IPR032675">
    <property type="entry name" value="LRR_dom_sf"/>
</dbReference>
<accession>A0A8U1FB01</accession>
<dbReference type="SMART" id="SM00367">
    <property type="entry name" value="LRR_CC"/>
    <property type="match status" value="15"/>
</dbReference>
<dbReference type="Pfam" id="PF13855">
    <property type="entry name" value="LRR_8"/>
    <property type="match status" value="1"/>
</dbReference>
<evidence type="ECO:0000256" key="2">
    <source>
        <dbReference type="ARBA" id="ARBA00022737"/>
    </source>
</evidence>
<evidence type="ECO:0000256" key="1">
    <source>
        <dbReference type="ARBA" id="ARBA00022614"/>
    </source>
</evidence>
<dbReference type="RefSeq" id="XP_038872871.1">
    <property type="nucleotide sequence ID" value="XM_039016943.1"/>
</dbReference>
<dbReference type="GeneID" id="120065900"/>
<gene>
    <name evidence="5" type="primary">LOC120065900</name>
</gene>
<dbReference type="AlphaFoldDB" id="A0A8U1FB01"/>
<name>A0A8U1FB01_SALNM</name>
<dbReference type="InterPro" id="IPR006553">
    <property type="entry name" value="Leu-rich_rpt_Cys-con_subtyp"/>
</dbReference>
<keyword evidence="1" id="KW-0433">Leucine-rich repeat</keyword>
<evidence type="ECO:0000313" key="5">
    <source>
        <dbReference type="RefSeq" id="XP_038872871.1"/>
    </source>
</evidence>
<dbReference type="KEGG" id="snh:120065900"/>
<dbReference type="PANTHER" id="PTHR13318:SF240">
    <property type="entry name" value="F-BOX AND LEUCINE-RICH REPEAT PROTEIN 13"/>
    <property type="match status" value="1"/>
</dbReference>
<keyword evidence="2" id="KW-0677">Repeat</keyword>
<keyword evidence="4" id="KW-1185">Reference proteome</keyword>
<evidence type="ECO:0000313" key="4">
    <source>
        <dbReference type="Proteomes" id="UP000808372"/>
    </source>
</evidence>
<feature type="domain" description="F-box/LRR-repeat protein 15-like leucin rich repeat" evidence="3">
    <location>
        <begin position="388"/>
        <end position="566"/>
    </location>
</feature>
<dbReference type="SUPFAM" id="SSF52058">
    <property type="entry name" value="L domain-like"/>
    <property type="match status" value="1"/>
</dbReference>
<dbReference type="SUPFAM" id="SSF52047">
    <property type="entry name" value="RNI-like"/>
    <property type="match status" value="2"/>
</dbReference>
<dbReference type="InterPro" id="IPR057207">
    <property type="entry name" value="FBXL15_LRR"/>
</dbReference>
<proteinExistence type="predicted"/>
<dbReference type="InterPro" id="IPR003591">
    <property type="entry name" value="Leu-rich_rpt_typical-subtyp"/>
</dbReference>
<dbReference type="SMART" id="SM00369">
    <property type="entry name" value="LRR_TYP"/>
    <property type="match status" value="2"/>
</dbReference>
<evidence type="ECO:0000259" key="3">
    <source>
        <dbReference type="Pfam" id="PF25372"/>
    </source>
</evidence>
<organism evidence="4 5">
    <name type="scientific">Salvelinus namaycush</name>
    <name type="common">Lake trout</name>
    <name type="synonym">Salmo namaycush</name>
    <dbReference type="NCBI Taxonomy" id="8040"/>
    <lineage>
        <taxon>Eukaryota</taxon>
        <taxon>Metazoa</taxon>
        <taxon>Chordata</taxon>
        <taxon>Craniata</taxon>
        <taxon>Vertebrata</taxon>
        <taxon>Euteleostomi</taxon>
        <taxon>Actinopterygii</taxon>
        <taxon>Neopterygii</taxon>
        <taxon>Teleostei</taxon>
        <taxon>Protacanthopterygii</taxon>
        <taxon>Salmoniformes</taxon>
        <taxon>Salmonidae</taxon>
        <taxon>Salmoninae</taxon>
        <taxon>Salvelinus</taxon>
    </lineage>
</organism>
<reference evidence="5" key="1">
    <citation type="submission" date="2025-08" db="UniProtKB">
        <authorList>
            <consortium name="RefSeq"/>
        </authorList>
    </citation>
    <scope>IDENTIFICATION</scope>
    <source>
        <tissue evidence="5">White muscle</tissue>
    </source>
</reference>
<sequence>MPFCTPLLYCTVISLFVARLSTRNRIRALHDGAFSGFEGLISLDLQQNRISVLEEGVFLGLTRLATLLLQHNRLGTLSEEALIPMPALRYLRLHDNPWTCRCTLDSLVRTLQVPSNHNLGNHGRWVGLEHVTGFNKCVPYDVSECRNLQELNLSECFNIKVSNGQVYSRDEMVCMILEGCPTLLYLNLSFSYVANGTLRELSRSCLNLQFLSLACCHRFTDKGLQYLASGKGCHKLIHLDLSGCTQISVEGFRYIAAGCPQLQQIVFNDLPTLSDSCVLELASKCHSLSAISLWDTPHLSDSAFKAIAEVANLTKFSVDGNSRMSDISWRALCRSSPGLTRLHAADCPRMTDSSLKSMGTLKNLVYLNISHCSRVSDMGLRYLTEGPSASKLRELNLSNCSRINDLAIMRVAQKCSKLNHLSVSYCDNLSNSGLEWLSSCSSLLSLDISGCNIMDQGLIALGGNPGLKKLVASECLWITDIGIEQKFCRQARGLEYMDVSHCVALSDQAIKALSFYCRTIVTLRMPGCPKMTDLAVQYLTVGRHFLRELDVSGCVLLTDRTPRFLQTGCPQLNTINMVYCRGISKQAALRLQPCVEKWEHSNDDAPYWFGYDSLGQLLQPIGRPDKIQDTWEEEEPTPRNNKKRNLIKACGEDYEYTA</sequence>
<dbReference type="Gene3D" id="3.80.10.10">
    <property type="entry name" value="Ribonuclease Inhibitor"/>
    <property type="match status" value="4"/>
</dbReference>
<dbReference type="GO" id="GO:0031146">
    <property type="term" value="P:SCF-dependent proteasomal ubiquitin-dependent protein catabolic process"/>
    <property type="evidence" value="ECO:0007669"/>
    <property type="project" value="TreeGrafter"/>
</dbReference>